<dbReference type="PANTHER" id="PTHR10587">
    <property type="entry name" value="GLYCOSYL TRANSFERASE-RELATED"/>
    <property type="match status" value="1"/>
</dbReference>
<sequence>MSRPLRTAAIAGSALAALYALPALASIGPLRNRLAPRLAGVGHPDHVALTFDDGPHPLSTPRFLAELERLDVRATFFLLGRWAARSPILAKEIVAAGHEVAVHGYEHRCLLARGAGATYDDLARARDVIADATGEQPRWFRPPYGVLTGAVLTSARRLGLSPVLWTAWGEDWTARATPDSVYRTVVADLAGGGTILLHDSDVTSVPGSWRATLGAVPRLVDTCRARGLRVGPLAEHGVDGGTVASGTLTSEAFASGAFAPGAGLGTARLVRR</sequence>
<dbReference type="PROSITE" id="PS51677">
    <property type="entry name" value="NODB"/>
    <property type="match status" value="1"/>
</dbReference>
<proteinExistence type="predicted"/>
<name>A0A8J3QU21_9ACTN</name>
<dbReference type="Pfam" id="PF01522">
    <property type="entry name" value="Polysacc_deac_1"/>
    <property type="match status" value="1"/>
</dbReference>
<organism evidence="2 3">
    <name type="scientific">Rugosimonospora africana</name>
    <dbReference type="NCBI Taxonomy" id="556532"/>
    <lineage>
        <taxon>Bacteria</taxon>
        <taxon>Bacillati</taxon>
        <taxon>Actinomycetota</taxon>
        <taxon>Actinomycetes</taxon>
        <taxon>Micromonosporales</taxon>
        <taxon>Micromonosporaceae</taxon>
        <taxon>Rugosimonospora</taxon>
    </lineage>
</organism>
<evidence type="ECO:0000313" key="2">
    <source>
        <dbReference type="EMBL" id="GIH16544.1"/>
    </source>
</evidence>
<dbReference type="EMBL" id="BONZ01000043">
    <property type="protein sequence ID" value="GIH16544.1"/>
    <property type="molecule type" value="Genomic_DNA"/>
</dbReference>
<dbReference type="RefSeq" id="WP_239133844.1">
    <property type="nucleotide sequence ID" value="NZ_BONZ01000043.1"/>
</dbReference>
<accession>A0A8J3QU21</accession>
<dbReference type="GO" id="GO:0016810">
    <property type="term" value="F:hydrolase activity, acting on carbon-nitrogen (but not peptide) bonds"/>
    <property type="evidence" value="ECO:0007669"/>
    <property type="project" value="InterPro"/>
</dbReference>
<gene>
    <name evidence="2" type="ORF">Raf01_47160</name>
</gene>
<dbReference type="InterPro" id="IPR002509">
    <property type="entry name" value="NODB_dom"/>
</dbReference>
<protein>
    <submittedName>
        <fullName evidence="2">Polysaccharide deacetylase familiy protein</fullName>
    </submittedName>
</protein>
<dbReference type="PANTHER" id="PTHR10587:SF137">
    <property type="entry name" value="4-DEOXY-4-FORMAMIDO-L-ARABINOSE-PHOSPHOUNDECAPRENOL DEFORMYLASE ARND-RELATED"/>
    <property type="match status" value="1"/>
</dbReference>
<dbReference type="InterPro" id="IPR011330">
    <property type="entry name" value="Glyco_hydro/deAcase_b/a-brl"/>
</dbReference>
<comment type="caution">
    <text evidence="2">The sequence shown here is derived from an EMBL/GenBank/DDBJ whole genome shotgun (WGS) entry which is preliminary data.</text>
</comment>
<dbReference type="AlphaFoldDB" id="A0A8J3QU21"/>
<keyword evidence="3" id="KW-1185">Reference proteome</keyword>
<reference evidence="2" key="1">
    <citation type="submission" date="2021-01" db="EMBL/GenBank/DDBJ databases">
        <title>Whole genome shotgun sequence of Rugosimonospora africana NBRC 104875.</title>
        <authorList>
            <person name="Komaki H."/>
            <person name="Tamura T."/>
        </authorList>
    </citation>
    <scope>NUCLEOTIDE SEQUENCE</scope>
    <source>
        <strain evidence="2">NBRC 104875</strain>
    </source>
</reference>
<dbReference type="Proteomes" id="UP000642748">
    <property type="component" value="Unassembled WGS sequence"/>
</dbReference>
<dbReference type="InterPro" id="IPR050248">
    <property type="entry name" value="Polysacc_deacetylase_ArnD"/>
</dbReference>
<evidence type="ECO:0000259" key="1">
    <source>
        <dbReference type="PROSITE" id="PS51677"/>
    </source>
</evidence>
<feature type="domain" description="NodB homology" evidence="1">
    <location>
        <begin position="45"/>
        <end position="231"/>
    </location>
</feature>
<dbReference type="GO" id="GO:0005975">
    <property type="term" value="P:carbohydrate metabolic process"/>
    <property type="evidence" value="ECO:0007669"/>
    <property type="project" value="InterPro"/>
</dbReference>
<dbReference type="CDD" id="cd10959">
    <property type="entry name" value="CE4_NodB_like_3"/>
    <property type="match status" value="1"/>
</dbReference>
<evidence type="ECO:0000313" key="3">
    <source>
        <dbReference type="Proteomes" id="UP000642748"/>
    </source>
</evidence>
<dbReference type="SUPFAM" id="SSF88713">
    <property type="entry name" value="Glycoside hydrolase/deacetylase"/>
    <property type="match status" value="1"/>
</dbReference>
<dbReference type="Gene3D" id="3.20.20.370">
    <property type="entry name" value="Glycoside hydrolase/deacetylase"/>
    <property type="match status" value="1"/>
</dbReference>